<proteinExistence type="inferred from homology"/>
<evidence type="ECO:0000256" key="4">
    <source>
        <dbReference type="ARBA" id="ARBA00023172"/>
    </source>
</evidence>
<dbReference type="InterPro" id="IPR044068">
    <property type="entry name" value="CB"/>
</dbReference>
<dbReference type="EMBL" id="PHFD01000038">
    <property type="protein sequence ID" value="PKH47958.1"/>
    <property type="molecule type" value="Genomic_DNA"/>
</dbReference>
<keyword evidence="4" id="KW-0233">DNA recombination</keyword>
<dbReference type="AlphaFoldDB" id="A0A2J1E0H7"/>
<gene>
    <name evidence="8" type="ORF">CVH13_00116</name>
</gene>
<accession>A0A2J1E0H7</accession>
<comment type="caution">
    <text evidence="8">The sequence shown here is derived from an EMBL/GenBank/DDBJ whole genome shotgun (WGS) entry which is preliminary data.</text>
</comment>
<dbReference type="PANTHER" id="PTHR30349:SF64">
    <property type="entry name" value="PROPHAGE INTEGRASE INTD-RELATED"/>
    <property type="match status" value="1"/>
</dbReference>
<reference evidence="8 9" key="1">
    <citation type="journal article" date="2017" name="FEMS Microbiol. Ecol.">
        <title>Reconstructed genomes of novel Dehalococcoides mccartyi strains from 1,2,3,4-tetrachlorodibenzo-p-dioxin-dechlorinating enrichment cultures reveal divergent reductive dehalogenase gene profiles.</title>
        <authorList>
            <person name="Dam H.T."/>
            <person name="Vollmers J."/>
            <person name="Kaster A.K."/>
            <person name="Haggblom M.M."/>
        </authorList>
    </citation>
    <scope>NUCLEOTIDE SEQUENCE [LARGE SCALE GENOMIC DNA]</scope>
    <source>
        <strain evidence="8 9">H1-3-2.001</strain>
    </source>
</reference>
<evidence type="ECO:0000313" key="8">
    <source>
        <dbReference type="EMBL" id="PKH47958.1"/>
    </source>
</evidence>
<evidence type="ECO:0000259" key="7">
    <source>
        <dbReference type="PROSITE" id="PS51900"/>
    </source>
</evidence>
<evidence type="ECO:0000256" key="5">
    <source>
        <dbReference type="PROSITE-ProRule" id="PRU01248"/>
    </source>
</evidence>
<dbReference type="InterPro" id="IPR011010">
    <property type="entry name" value="DNA_brk_join_enz"/>
</dbReference>
<dbReference type="GO" id="GO:0003677">
    <property type="term" value="F:DNA binding"/>
    <property type="evidence" value="ECO:0007669"/>
    <property type="project" value="UniProtKB-UniRule"/>
</dbReference>
<dbReference type="PROSITE" id="PS51900">
    <property type="entry name" value="CB"/>
    <property type="match status" value="1"/>
</dbReference>
<dbReference type="Proteomes" id="UP000233649">
    <property type="component" value="Unassembled WGS sequence"/>
</dbReference>
<dbReference type="Gene3D" id="1.10.150.130">
    <property type="match status" value="1"/>
</dbReference>
<organism evidence="8 9">
    <name type="scientific">Dehalococcoides mccartyi</name>
    <dbReference type="NCBI Taxonomy" id="61435"/>
    <lineage>
        <taxon>Bacteria</taxon>
        <taxon>Bacillati</taxon>
        <taxon>Chloroflexota</taxon>
        <taxon>Dehalococcoidia</taxon>
        <taxon>Dehalococcoidales</taxon>
        <taxon>Dehalococcoidaceae</taxon>
        <taxon>Dehalococcoides</taxon>
    </lineage>
</organism>
<dbReference type="SUPFAM" id="SSF56349">
    <property type="entry name" value="DNA breaking-rejoining enzymes"/>
    <property type="match status" value="1"/>
</dbReference>
<dbReference type="GO" id="GO:0015074">
    <property type="term" value="P:DNA integration"/>
    <property type="evidence" value="ECO:0007669"/>
    <property type="project" value="UniProtKB-KW"/>
</dbReference>
<sequence>MRGSIIKRGDSYRVKISLGKDSVSGKYLSHYETVKGNKKAAEKRLNELIHQFDFGTFVKPGKTTLYEYLQSWLNDYCKLNLSPRTVELYSYISTKHIIPTLGNITIVELKPQHLQHLYADKQSSGLSNRTVQIIHVVLHKALKNAVKAGFLSRNVAEAVDAPKIQRHEMQVMNESDMQVFLEKAKETPYYALFYTSLFTGMRRAECLALRWSDIDLILCQVYVSRSIQYVQDAELGKRITFKEPKTSKSRRQIALSPSNVIILREHYQDQSELRKSLNLPGLTDSDLVFSHYDGSPLLPNSVTHAWIKLARRCGLNGIRMHDARHTHASLLLKQGVHPKIVQERLGHGSIQITLDTYSHVAPGLQQAAASKFDDIVLNGQSLNIYP</sequence>
<feature type="domain" description="Tyr recombinase" evidence="6">
    <location>
        <begin position="167"/>
        <end position="370"/>
    </location>
</feature>
<keyword evidence="2" id="KW-0229">DNA integration</keyword>
<evidence type="ECO:0000256" key="2">
    <source>
        <dbReference type="ARBA" id="ARBA00022908"/>
    </source>
</evidence>
<dbReference type="Gene3D" id="1.10.443.10">
    <property type="entry name" value="Intergrase catalytic core"/>
    <property type="match status" value="1"/>
</dbReference>
<keyword evidence="3 5" id="KW-0238">DNA-binding</keyword>
<dbReference type="CDD" id="cd01189">
    <property type="entry name" value="INT_ICEBs1_C_like"/>
    <property type="match status" value="1"/>
</dbReference>
<dbReference type="InterPro" id="IPR002104">
    <property type="entry name" value="Integrase_catalytic"/>
</dbReference>
<evidence type="ECO:0000256" key="3">
    <source>
        <dbReference type="ARBA" id="ARBA00023125"/>
    </source>
</evidence>
<protein>
    <submittedName>
        <fullName evidence="8">Site-specific integrase</fullName>
    </submittedName>
</protein>
<evidence type="ECO:0000256" key="1">
    <source>
        <dbReference type="ARBA" id="ARBA00008857"/>
    </source>
</evidence>
<feature type="domain" description="Core-binding (CB)" evidence="7">
    <location>
        <begin position="63"/>
        <end position="146"/>
    </location>
</feature>
<dbReference type="InterPro" id="IPR050090">
    <property type="entry name" value="Tyrosine_recombinase_XerCD"/>
</dbReference>
<dbReference type="InterPro" id="IPR004107">
    <property type="entry name" value="Integrase_SAM-like_N"/>
</dbReference>
<dbReference type="Pfam" id="PF00589">
    <property type="entry name" value="Phage_integrase"/>
    <property type="match status" value="1"/>
</dbReference>
<name>A0A2J1E0H7_9CHLR</name>
<dbReference type="Pfam" id="PF14659">
    <property type="entry name" value="Phage_int_SAM_3"/>
    <property type="match status" value="1"/>
</dbReference>
<evidence type="ECO:0000259" key="6">
    <source>
        <dbReference type="PROSITE" id="PS51898"/>
    </source>
</evidence>
<dbReference type="InterPro" id="IPR010998">
    <property type="entry name" value="Integrase_recombinase_N"/>
</dbReference>
<comment type="similarity">
    <text evidence="1">Belongs to the 'phage' integrase family.</text>
</comment>
<dbReference type="PANTHER" id="PTHR30349">
    <property type="entry name" value="PHAGE INTEGRASE-RELATED"/>
    <property type="match status" value="1"/>
</dbReference>
<dbReference type="GO" id="GO:0006310">
    <property type="term" value="P:DNA recombination"/>
    <property type="evidence" value="ECO:0007669"/>
    <property type="project" value="UniProtKB-KW"/>
</dbReference>
<dbReference type="PROSITE" id="PS51898">
    <property type="entry name" value="TYR_RECOMBINASE"/>
    <property type="match status" value="1"/>
</dbReference>
<evidence type="ECO:0000313" key="9">
    <source>
        <dbReference type="Proteomes" id="UP000233649"/>
    </source>
</evidence>
<dbReference type="InterPro" id="IPR013762">
    <property type="entry name" value="Integrase-like_cat_sf"/>
</dbReference>